<dbReference type="InParanoid" id="A7E917"/>
<dbReference type="GeneID" id="5493921"/>
<accession>A7E917</accession>
<dbReference type="AlphaFoldDB" id="A7E917"/>
<gene>
    <name evidence="1" type="ORF">SS1G_01795</name>
</gene>
<protein>
    <submittedName>
        <fullName evidence="1">Uncharacterized protein</fullName>
    </submittedName>
</protein>
<dbReference type="HOGENOM" id="CLU_3385036_0_0_1"/>
<dbReference type="Proteomes" id="UP000001312">
    <property type="component" value="Unassembled WGS sequence"/>
</dbReference>
<sequence>MTPFNVDLQDLATGTKAMVQFRQLGSAIGLSIA</sequence>
<dbReference type="KEGG" id="ssl:SS1G_01795"/>
<organism evidence="1 2">
    <name type="scientific">Sclerotinia sclerotiorum (strain ATCC 18683 / 1980 / Ss-1)</name>
    <name type="common">White mold</name>
    <name type="synonym">Whetzelinia sclerotiorum</name>
    <dbReference type="NCBI Taxonomy" id="665079"/>
    <lineage>
        <taxon>Eukaryota</taxon>
        <taxon>Fungi</taxon>
        <taxon>Dikarya</taxon>
        <taxon>Ascomycota</taxon>
        <taxon>Pezizomycotina</taxon>
        <taxon>Leotiomycetes</taxon>
        <taxon>Helotiales</taxon>
        <taxon>Sclerotiniaceae</taxon>
        <taxon>Sclerotinia</taxon>
    </lineage>
</organism>
<dbReference type="EMBL" id="CH476622">
    <property type="protein sequence ID" value="EDN96869.1"/>
    <property type="molecule type" value="Genomic_DNA"/>
</dbReference>
<name>A7E917_SCLS1</name>
<dbReference type="RefSeq" id="XP_001597601.1">
    <property type="nucleotide sequence ID" value="XM_001597551.1"/>
</dbReference>
<keyword evidence="2" id="KW-1185">Reference proteome</keyword>
<proteinExistence type="predicted"/>
<evidence type="ECO:0000313" key="2">
    <source>
        <dbReference type="Proteomes" id="UP000001312"/>
    </source>
</evidence>
<reference evidence="2" key="1">
    <citation type="journal article" date="2011" name="PLoS Genet.">
        <title>Genomic analysis of the necrotrophic fungal pathogens Sclerotinia sclerotiorum and Botrytis cinerea.</title>
        <authorList>
            <person name="Amselem J."/>
            <person name="Cuomo C.A."/>
            <person name="van Kan J.A."/>
            <person name="Viaud M."/>
            <person name="Benito E.P."/>
            <person name="Couloux A."/>
            <person name="Coutinho P.M."/>
            <person name="de Vries R.P."/>
            <person name="Dyer P.S."/>
            <person name="Fillinger S."/>
            <person name="Fournier E."/>
            <person name="Gout L."/>
            <person name="Hahn M."/>
            <person name="Kohn L."/>
            <person name="Lapalu N."/>
            <person name="Plummer K.M."/>
            <person name="Pradier J.M."/>
            <person name="Quevillon E."/>
            <person name="Sharon A."/>
            <person name="Simon A."/>
            <person name="ten Have A."/>
            <person name="Tudzynski B."/>
            <person name="Tudzynski P."/>
            <person name="Wincker P."/>
            <person name="Andrew M."/>
            <person name="Anthouard V."/>
            <person name="Beever R.E."/>
            <person name="Beffa R."/>
            <person name="Benoit I."/>
            <person name="Bouzid O."/>
            <person name="Brault B."/>
            <person name="Chen Z."/>
            <person name="Choquer M."/>
            <person name="Collemare J."/>
            <person name="Cotton P."/>
            <person name="Danchin E.G."/>
            <person name="Da Silva C."/>
            <person name="Gautier A."/>
            <person name="Giraud C."/>
            <person name="Giraud T."/>
            <person name="Gonzalez C."/>
            <person name="Grossetete S."/>
            <person name="Guldener U."/>
            <person name="Henrissat B."/>
            <person name="Howlett B.J."/>
            <person name="Kodira C."/>
            <person name="Kretschmer M."/>
            <person name="Lappartient A."/>
            <person name="Leroch M."/>
            <person name="Levis C."/>
            <person name="Mauceli E."/>
            <person name="Neuveglise C."/>
            <person name="Oeser B."/>
            <person name="Pearson M."/>
            <person name="Poulain J."/>
            <person name="Poussereau N."/>
            <person name="Quesneville H."/>
            <person name="Rascle C."/>
            <person name="Schumacher J."/>
            <person name="Segurens B."/>
            <person name="Sexton A."/>
            <person name="Silva E."/>
            <person name="Sirven C."/>
            <person name="Soanes D.M."/>
            <person name="Talbot N.J."/>
            <person name="Templeton M."/>
            <person name="Yandava C."/>
            <person name="Yarden O."/>
            <person name="Zeng Q."/>
            <person name="Rollins J.A."/>
            <person name="Lebrun M.H."/>
            <person name="Dickman M."/>
        </authorList>
    </citation>
    <scope>NUCLEOTIDE SEQUENCE [LARGE SCALE GENOMIC DNA]</scope>
    <source>
        <strain evidence="2">ATCC 18683 / 1980 / Ss-1</strain>
    </source>
</reference>
<evidence type="ECO:0000313" key="1">
    <source>
        <dbReference type="EMBL" id="EDN96869.1"/>
    </source>
</evidence>